<evidence type="ECO:0000256" key="1">
    <source>
        <dbReference type="SAM" id="Phobius"/>
    </source>
</evidence>
<dbReference type="EMBL" id="FOWC01000019">
    <property type="protein sequence ID" value="SFQ69276.1"/>
    <property type="molecule type" value="Genomic_DNA"/>
</dbReference>
<feature type="transmembrane region" description="Helical" evidence="1">
    <location>
        <begin position="7"/>
        <end position="27"/>
    </location>
</feature>
<keyword evidence="1" id="KW-0472">Membrane</keyword>
<accession>A0A1I6AKR0</accession>
<reference evidence="2 3" key="1">
    <citation type="submission" date="2016-10" db="EMBL/GenBank/DDBJ databases">
        <authorList>
            <person name="de Groot N.N."/>
        </authorList>
    </citation>
    <scope>NUCLEOTIDE SEQUENCE [LARGE SCALE GENOMIC DNA]</scope>
    <source>
        <strain evidence="2 3">DSM 44637</strain>
    </source>
</reference>
<protein>
    <submittedName>
        <fullName evidence="2">Uncharacterized protein</fullName>
    </submittedName>
</protein>
<organism evidence="2 3">
    <name type="scientific">Amycolatopsis rubida</name>
    <dbReference type="NCBI Taxonomy" id="112413"/>
    <lineage>
        <taxon>Bacteria</taxon>
        <taxon>Bacillati</taxon>
        <taxon>Actinomycetota</taxon>
        <taxon>Actinomycetes</taxon>
        <taxon>Pseudonocardiales</taxon>
        <taxon>Pseudonocardiaceae</taxon>
        <taxon>Amycolatopsis</taxon>
    </lineage>
</organism>
<evidence type="ECO:0000313" key="2">
    <source>
        <dbReference type="EMBL" id="SFQ69276.1"/>
    </source>
</evidence>
<dbReference type="STRING" id="112413.SAMN05421854_119120"/>
<keyword evidence="1" id="KW-0812">Transmembrane</keyword>
<gene>
    <name evidence="2" type="ORF">SAMN05421854_119120</name>
</gene>
<dbReference type="Proteomes" id="UP000199137">
    <property type="component" value="Unassembled WGS sequence"/>
</dbReference>
<name>A0A1I6AKR0_9PSEU</name>
<proteinExistence type="predicted"/>
<dbReference type="AlphaFoldDB" id="A0A1I6AKR0"/>
<sequence length="155" mass="16814">MFRSRGLAGYAACAVLMASTGWVHFYATTWYSTHRSVRYLGSFARGVGPSEGISRINNDLAQPGWFVRVWSGIPDCASGSARFAGSPEKYRPGRPVGFDDYLDGAGCAVRLVAGRAARSHRVRSRSGSSRCQCRCRPAGWKESVSAMVNPWTVSG</sequence>
<keyword evidence="1" id="KW-1133">Transmembrane helix</keyword>
<evidence type="ECO:0000313" key="3">
    <source>
        <dbReference type="Proteomes" id="UP000199137"/>
    </source>
</evidence>